<geneLocation type="plasmid" evidence="1 2">
    <name>unnamed1</name>
</geneLocation>
<protein>
    <submittedName>
        <fullName evidence="1">Uncharacterized protein</fullName>
    </submittedName>
</protein>
<name>A0A6M6JSV7_9PSEU</name>
<evidence type="ECO:0000313" key="2">
    <source>
        <dbReference type="Proteomes" id="UP000505377"/>
    </source>
</evidence>
<proteinExistence type="predicted"/>
<dbReference type="EMBL" id="CP053565">
    <property type="protein sequence ID" value="QJY51184.1"/>
    <property type="molecule type" value="Genomic_DNA"/>
</dbReference>
<evidence type="ECO:0000313" key="1">
    <source>
        <dbReference type="EMBL" id="QJY51184.1"/>
    </source>
</evidence>
<keyword evidence="2" id="KW-1185">Reference proteome</keyword>
<gene>
    <name evidence="1" type="ORF">HOP40_34960</name>
</gene>
<reference evidence="1 2" key="1">
    <citation type="submission" date="2020-05" db="EMBL/GenBank/DDBJ databases">
        <authorList>
            <person name="Mo P."/>
        </authorList>
    </citation>
    <scope>NUCLEOTIDE SEQUENCE [LARGE SCALE GENOMIC DNA]</scope>
    <source>
        <strain evidence="1 2">Gen01</strain>
        <plasmid evidence="1 2">unnamed1</plasmid>
    </source>
</reference>
<dbReference type="KEGG" id="pbro:HOP40_34960"/>
<dbReference type="Proteomes" id="UP000505377">
    <property type="component" value="Plasmid unnamed1"/>
</dbReference>
<sequence length="68" mass="7365">MTAPDPTDVARKLRQHDNEFEAVYDLLSVVDGKIDALEAKVDAGFARLESGQQQILDVLRGRGPSPSG</sequence>
<keyword evidence="1" id="KW-0614">Plasmid</keyword>
<dbReference type="AlphaFoldDB" id="A0A6M6JSV7"/>
<dbReference type="RefSeq" id="WP_172170019.1">
    <property type="nucleotide sequence ID" value="NZ_CP053565.1"/>
</dbReference>
<accession>A0A6M6JSV7</accession>
<organism evidence="1 2">
    <name type="scientific">Pseudonocardia broussonetiae</name>
    <dbReference type="NCBI Taxonomy" id="2736640"/>
    <lineage>
        <taxon>Bacteria</taxon>
        <taxon>Bacillati</taxon>
        <taxon>Actinomycetota</taxon>
        <taxon>Actinomycetes</taxon>
        <taxon>Pseudonocardiales</taxon>
        <taxon>Pseudonocardiaceae</taxon>
        <taxon>Pseudonocardia</taxon>
    </lineage>
</organism>